<comment type="caution">
    <text evidence="2">The sequence shown here is derived from an EMBL/GenBank/DDBJ whole genome shotgun (WGS) entry which is preliminary data.</text>
</comment>
<name>A0A226EXS8_FOLCA</name>
<sequence length="410" mass="47720">MESDSTSSGSNDCDPDYEGENYSDYMESDEDVEQDVMTVKSRKRKMCAIDSDESDIEEGNKVDNLDRSNDDPQPGSSTNIAADWNQPENFHLRRYKKLSDNLLEQERREQLIDWLKEVENDPSAGRKDLDPRRKDLETAANWGQKDQEHLEIRDPEHPLYQVIQDSKKASKEATPPMDIIYIASLIKPEIMNENLVETMKLIEPVQSGDGLQDYIGKYSGHNGQFTMRPDNFYLRTGNQVIYNRTYGSDKPRCCVEKRVVLCDSTYTKEIGEGFLMSFGQEYNRVHECERYPITEASTPPADIIKKAHKYVNDKVPMFEFVEDLDRCNPPLWATVDQVTTLPYTFCKKDLIMRYDPQFPDDKRHYKTFKTFAKMVEEFGDPPPNYFITKDHSRDELLLQFEDIVRQRGNN</sequence>
<feature type="region of interest" description="Disordered" evidence="1">
    <location>
        <begin position="1"/>
        <end position="84"/>
    </location>
</feature>
<accession>A0A226EXS8</accession>
<dbReference type="EMBL" id="LNIX01000001">
    <property type="protein sequence ID" value="OXA62403.1"/>
    <property type="molecule type" value="Genomic_DNA"/>
</dbReference>
<dbReference type="AlphaFoldDB" id="A0A226EXS8"/>
<reference evidence="2 3" key="1">
    <citation type="submission" date="2015-12" db="EMBL/GenBank/DDBJ databases">
        <title>The genome of Folsomia candida.</title>
        <authorList>
            <person name="Faddeeva A."/>
            <person name="Derks M.F."/>
            <person name="Anvar Y."/>
            <person name="Smit S."/>
            <person name="Van Straalen N."/>
            <person name="Roelofs D."/>
        </authorList>
    </citation>
    <scope>NUCLEOTIDE SEQUENCE [LARGE SCALE GENOMIC DNA]</scope>
    <source>
        <strain evidence="2 3">VU population</strain>
        <tissue evidence="2">Whole body</tissue>
    </source>
</reference>
<feature type="compositionally biased region" description="Acidic residues" evidence="1">
    <location>
        <begin position="13"/>
        <end position="34"/>
    </location>
</feature>
<evidence type="ECO:0000313" key="3">
    <source>
        <dbReference type="Proteomes" id="UP000198287"/>
    </source>
</evidence>
<feature type="compositionally biased region" description="Polar residues" evidence="1">
    <location>
        <begin position="1"/>
        <end position="11"/>
    </location>
</feature>
<dbReference type="Proteomes" id="UP000198287">
    <property type="component" value="Unassembled WGS sequence"/>
</dbReference>
<evidence type="ECO:0000256" key="1">
    <source>
        <dbReference type="SAM" id="MobiDB-lite"/>
    </source>
</evidence>
<gene>
    <name evidence="2" type="ORF">Fcan01_02628</name>
</gene>
<evidence type="ECO:0000313" key="2">
    <source>
        <dbReference type="EMBL" id="OXA62403.1"/>
    </source>
</evidence>
<keyword evidence="3" id="KW-1185">Reference proteome</keyword>
<protein>
    <submittedName>
        <fullName evidence="2">Uncharacterized protein</fullName>
    </submittedName>
</protein>
<feature type="compositionally biased region" description="Basic and acidic residues" evidence="1">
    <location>
        <begin position="58"/>
        <end position="70"/>
    </location>
</feature>
<organism evidence="2 3">
    <name type="scientific">Folsomia candida</name>
    <name type="common">Springtail</name>
    <dbReference type="NCBI Taxonomy" id="158441"/>
    <lineage>
        <taxon>Eukaryota</taxon>
        <taxon>Metazoa</taxon>
        <taxon>Ecdysozoa</taxon>
        <taxon>Arthropoda</taxon>
        <taxon>Hexapoda</taxon>
        <taxon>Collembola</taxon>
        <taxon>Entomobryomorpha</taxon>
        <taxon>Isotomoidea</taxon>
        <taxon>Isotomidae</taxon>
        <taxon>Proisotominae</taxon>
        <taxon>Folsomia</taxon>
    </lineage>
</organism>
<proteinExistence type="predicted"/>